<dbReference type="Gene3D" id="3.30.565.10">
    <property type="entry name" value="Histidine kinase-like ATPase, C-terminal domain"/>
    <property type="match status" value="1"/>
</dbReference>
<evidence type="ECO:0000256" key="4">
    <source>
        <dbReference type="ARBA" id="ARBA00022679"/>
    </source>
</evidence>
<evidence type="ECO:0000256" key="3">
    <source>
        <dbReference type="ARBA" id="ARBA00022553"/>
    </source>
</evidence>
<dbReference type="CDD" id="cd00082">
    <property type="entry name" value="HisKA"/>
    <property type="match status" value="1"/>
</dbReference>
<evidence type="ECO:0000256" key="5">
    <source>
        <dbReference type="ARBA" id="ARBA00022777"/>
    </source>
</evidence>
<dbReference type="GO" id="GO:0000155">
    <property type="term" value="F:phosphorelay sensor kinase activity"/>
    <property type="evidence" value="ECO:0007669"/>
    <property type="project" value="InterPro"/>
</dbReference>
<dbReference type="PRINTS" id="PR00344">
    <property type="entry name" value="BCTRLSENSOR"/>
</dbReference>
<dbReference type="InterPro" id="IPR004358">
    <property type="entry name" value="Sig_transdc_His_kin-like_C"/>
</dbReference>
<dbReference type="SUPFAM" id="SSF47384">
    <property type="entry name" value="Homodimeric domain of signal transducing histidine kinase"/>
    <property type="match status" value="1"/>
</dbReference>
<sequence length="231" mass="26340">MNKLHIPYLSIFFHELKSPLSAIANTAKLIELSLDKPDVEKIKKYTSLIVSQAFFLKNYISNTIQLGRLQSGKEELIIEEFDVVEILNEIVDITKILIENKPIKVKTVLFPNKFIIRSDPVKIKQILLNIASNSAKFTKEGYILFKFKRLNNKVLIEIQDTGRGIPKKEMKKIFNPWCSIESFYEKLCESSGLGLYITKQLINLLGGNIAIKSEYGKGTTVHISIPHNSKE</sequence>
<evidence type="ECO:0000256" key="2">
    <source>
        <dbReference type="ARBA" id="ARBA00012438"/>
    </source>
</evidence>
<name>A0A9W6GFM7_9BACT</name>
<gene>
    <name evidence="8" type="ORF">TISLANDTSLP1_05350</name>
</gene>
<keyword evidence="9" id="KW-1185">Reference proteome</keyword>
<comment type="caution">
    <text evidence="8">The sequence shown here is derived from an EMBL/GenBank/DDBJ whole genome shotgun (WGS) entry which is preliminary data.</text>
</comment>
<keyword evidence="4" id="KW-0808">Transferase</keyword>
<protein>
    <recommendedName>
        <fullName evidence="2">histidine kinase</fullName>
        <ecNumber evidence="2">2.7.13.3</ecNumber>
    </recommendedName>
</protein>
<evidence type="ECO:0000313" key="8">
    <source>
        <dbReference type="EMBL" id="GLI52842.1"/>
    </source>
</evidence>
<evidence type="ECO:0000256" key="1">
    <source>
        <dbReference type="ARBA" id="ARBA00000085"/>
    </source>
</evidence>
<reference evidence="8" key="1">
    <citation type="submission" date="2022-12" db="EMBL/GenBank/DDBJ databases">
        <title>Reference genome sequencing for broad-spectrum identification of bacterial and archaeal isolates by mass spectrometry.</title>
        <authorList>
            <person name="Sekiguchi Y."/>
            <person name="Tourlousse D.M."/>
        </authorList>
    </citation>
    <scope>NUCLEOTIDE SEQUENCE</scope>
    <source>
        <strain evidence="8">TSL-P1</strain>
    </source>
</reference>
<keyword evidence="3" id="KW-0597">Phosphoprotein</keyword>
<dbReference type="InterPro" id="IPR003661">
    <property type="entry name" value="HisK_dim/P_dom"/>
</dbReference>
<evidence type="ECO:0000256" key="6">
    <source>
        <dbReference type="ARBA" id="ARBA00023012"/>
    </source>
</evidence>
<dbReference type="InterPro" id="IPR036097">
    <property type="entry name" value="HisK_dim/P_sf"/>
</dbReference>
<dbReference type="PROSITE" id="PS50109">
    <property type="entry name" value="HIS_KIN"/>
    <property type="match status" value="1"/>
</dbReference>
<comment type="catalytic activity">
    <reaction evidence="1">
        <text>ATP + protein L-histidine = ADP + protein N-phospho-L-histidine.</text>
        <dbReference type="EC" id="2.7.13.3"/>
    </reaction>
</comment>
<dbReference type="EMBL" id="BSDX01000001">
    <property type="protein sequence ID" value="GLI52842.1"/>
    <property type="molecule type" value="Genomic_DNA"/>
</dbReference>
<dbReference type="PANTHER" id="PTHR43711">
    <property type="entry name" value="TWO-COMPONENT HISTIDINE KINASE"/>
    <property type="match status" value="1"/>
</dbReference>
<evidence type="ECO:0000313" key="9">
    <source>
        <dbReference type="Proteomes" id="UP001144297"/>
    </source>
</evidence>
<proteinExistence type="predicted"/>
<dbReference type="Pfam" id="PF02518">
    <property type="entry name" value="HATPase_c"/>
    <property type="match status" value="1"/>
</dbReference>
<evidence type="ECO:0000259" key="7">
    <source>
        <dbReference type="PROSITE" id="PS50109"/>
    </source>
</evidence>
<dbReference type="PANTHER" id="PTHR43711:SF26">
    <property type="entry name" value="SENSOR HISTIDINE KINASE RCSC"/>
    <property type="match status" value="1"/>
</dbReference>
<organism evidence="8 9">
    <name type="scientific">Thermodesulfovibrio yellowstonii</name>
    <dbReference type="NCBI Taxonomy" id="28262"/>
    <lineage>
        <taxon>Bacteria</taxon>
        <taxon>Pseudomonadati</taxon>
        <taxon>Nitrospirota</taxon>
        <taxon>Thermodesulfovibrionia</taxon>
        <taxon>Thermodesulfovibrionales</taxon>
        <taxon>Thermodesulfovibrionaceae</taxon>
        <taxon>Thermodesulfovibrio</taxon>
    </lineage>
</organism>
<feature type="domain" description="Histidine kinase" evidence="7">
    <location>
        <begin position="11"/>
        <end position="229"/>
    </location>
</feature>
<keyword evidence="5" id="KW-0418">Kinase</keyword>
<dbReference type="InterPro" id="IPR036890">
    <property type="entry name" value="HATPase_C_sf"/>
</dbReference>
<dbReference type="SUPFAM" id="SSF55874">
    <property type="entry name" value="ATPase domain of HSP90 chaperone/DNA topoisomerase II/histidine kinase"/>
    <property type="match status" value="1"/>
</dbReference>
<dbReference type="EC" id="2.7.13.3" evidence="2"/>
<dbReference type="Proteomes" id="UP001144297">
    <property type="component" value="Unassembled WGS sequence"/>
</dbReference>
<dbReference type="InterPro" id="IPR005467">
    <property type="entry name" value="His_kinase_dom"/>
</dbReference>
<accession>A0A9W6GFM7</accession>
<keyword evidence="6" id="KW-0902">Two-component regulatory system</keyword>
<dbReference type="SMART" id="SM00387">
    <property type="entry name" value="HATPase_c"/>
    <property type="match status" value="1"/>
</dbReference>
<dbReference type="InterPro" id="IPR050736">
    <property type="entry name" value="Sensor_HK_Regulatory"/>
</dbReference>
<dbReference type="Gene3D" id="1.10.287.130">
    <property type="match status" value="1"/>
</dbReference>
<dbReference type="AlphaFoldDB" id="A0A9W6GFM7"/>
<dbReference type="InterPro" id="IPR003594">
    <property type="entry name" value="HATPase_dom"/>
</dbReference>